<feature type="region of interest" description="Disordered" evidence="8">
    <location>
        <begin position="243"/>
        <end position="270"/>
    </location>
</feature>
<evidence type="ECO:0000313" key="12">
    <source>
        <dbReference type="Proteomes" id="UP001230156"/>
    </source>
</evidence>
<keyword evidence="5" id="KW-0804">Transcription</keyword>
<dbReference type="Gene3D" id="1.10.10.10">
    <property type="entry name" value="Winged helix-like DNA-binding domain superfamily/Winged helix DNA-binding domain"/>
    <property type="match status" value="1"/>
</dbReference>
<keyword evidence="12" id="KW-1185">Reference proteome</keyword>
<dbReference type="SUPFAM" id="SSF52172">
    <property type="entry name" value="CheY-like"/>
    <property type="match status" value="1"/>
</dbReference>
<dbReference type="Gene3D" id="6.10.250.690">
    <property type="match status" value="1"/>
</dbReference>
<evidence type="ECO:0000256" key="3">
    <source>
        <dbReference type="ARBA" id="ARBA00023015"/>
    </source>
</evidence>
<dbReference type="InterPro" id="IPR001789">
    <property type="entry name" value="Sig_transdc_resp-reg_receiver"/>
</dbReference>
<evidence type="ECO:0000256" key="1">
    <source>
        <dbReference type="ARBA" id="ARBA00022553"/>
    </source>
</evidence>
<dbReference type="EMBL" id="JAUYVI010000004">
    <property type="protein sequence ID" value="MDQ7248591.1"/>
    <property type="molecule type" value="Genomic_DNA"/>
</dbReference>
<keyword evidence="4 7" id="KW-0238">DNA-binding</keyword>
<comment type="caution">
    <text evidence="11">The sequence shown here is derived from an EMBL/GenBank/DDBJ whole genome shotgun (WGS) entry which is preliminary data.</text>
</comment>
<proteinExistence type="predicted"/>
<dbReference type="PANTHER" id="PTHR48111:SF4">
    <property type="entry name" value="DNA-BINDING DUAL TRANSCRIPTIONAL REGULATOR OMPR"/>
    <property type="match status" value="1"/>
</dbReference>
<evidence type="ECO:0000256" key="6">
    <source>
        <dbReference type="PROSITE-ProRule" id="PRU00169"/>
    </source>
</evidence>
<reference evidence="12" key="1">
    <citation type="submission" date="2023-08" db="EMBL/GenBank/DDBJ databases">
        <title>Rhodospirillaceae gen. nov., a novel taxon isolated from the Yangtze River Yuezi River estuary sludge.</title>
        <authorList>
            <person name="Ruan L."/>
        </authorList>
    </citation>
    <scope>NUCLEOTIDE SEQUENCE [LARGE SCALE GENOMIC DNA]</scope>
    <source>
        <strain evidence="12">R-7</strain>
    </source>
</reference>
<dbReference type="SMART" id="SM00448">
    <property type="entry name" value="REC"/>
    <property type="match status" value="1"/>
</dbReference>
<feature type="domain" description="OmpR/PhoB-type" evidence="10">
    <location>
        <begin position="145"/>
        <end position="245"/>
    </location>
</feature>
<evidence type="ECO:0000256" key="2">
    <source>
        <dbReference type="ARBA" id="ARBA00023012"/>
    </source>
</evidence>
<dbReference type="InterPro" id="IPR001867">
    <property type="entry name" value="OmpR/PhoB-type_DNA-bd"/>
</dbReference>
<dbReference type="InterPro" id="IPR011006">
    <property type="entry name" value="CheY-like_superfamily"/>
</dbReference>
<dbReference type="InterPro" id="IPR016032">
    <property type="entry name" value="Sig_transdc_resp-reg_C-effctor"/>
</dbReference>
<dbReference type="InterPro" id="IPR036388">
    <property type="entry name" value="WH-like_DNA-bd_sf"/>
</dbReference>
<dbReference type="InterPro" id="IPR039420">
    <property type="entry name" value="WalR-like"/>
</dbReference>
<feature type="domain" description="Response regulatory" evidence="9">
    <location>
        <begin position="6"/>
        <end position="129"/>
    </location>
</feature>
<dbReference type="RefSeq" id="WP_379956065.1">
    <property type="nucleotide sequence ID" value="NZ_JAUYVI010000004.1"/>
</dbReference>
<dbReference type="PROSITE" id="PS50110">
    <property type="entry name" value="RESPONSE_REGULATORY"/>
    <property type="match status" value="1"/>
</dbReference>
<feature type="DNA-binding region" description="OmpR/PhoB-type" evidence="7">
    <location>
        <begin position="145"/>
        <end position="245"/>
    </location>
</feature>
<dbReference type="SMART" id="SM00862">
    <property type="entry name" value="Trans_reg_C"/>
    <property type="match status" value="1"/>
</dbReference>
<keyword evidence="1 6" id="KW-0597">Phosphoprotein</keyword>
<dbReference type="SUPFAM" id="SSF46894">
    <property type="entry name" value="C-terminal effector domain of the bipartite response regulators"/>
    <property type="match status" value="1"/>
</dbReference>
<dbReference type="Proteomes" id="UP001230156">
    <property type="component" value="Unassembled WGS sequence"/>
</dbReference>
<evidence type="ECO:0000256" key="7">
    <source>
        <dbReference type="PROSITE-ProRule" id="PRU01091"/>
    </source>
</evidence>
<evidence type="ECO:0000256" key="5">
    <source>
        <dbReference type="ARBA" id="ARBA00023163"/>
    </source>
</evidence>
<organism evidence="11 12">
    <name type="scientific">Dongia sedimenti</name>
    <dbReference type="NCBI Taxonomy" id="3064282"/>
    <lineage>
        <taxon>Bacteria</taxon>
        <taxon>Pseudomonadati</taxon>
        <taxon>Pseudomonadota</taxon>
        <taxon>Alphaproteobacteria</taxon>
        <taxon>Rhodospirillales</taxon>
        <taxon>Dongiaceae</taxon>
        <taxon>Dongia</taxon>
    </lineage>
</organism>
<evidence type="ECO:0000259" key="9">
    <source>
        <dbReference type="PROSITE" id="PS50110"/>
    </source>
</evidence>
<name>A0ABU0YNL3_9PROT</name>
<dbReference type="Pfam" id="PF00072">
    <property type="entry name" value="Response_reg"/>
    <property type="match status" value="1"/>
</dbReference>
<dbReference type="PANTHER" id="PTHR48111">
    <property type="entry name" value="REGULATOR OF RPOS"/>
    <property type="match status" value="1"/>
</dbReference>
<gene>
    <name evidence="11" type="ORF">Q8A70_12975</name>
</gene>
<protein>
    <submittedName>
        <fullName evidence="11">Response regulator</fullName>
    </submittedName>
</protein>
<sequence length="270" mass="29267">MEKTPHILIVDDDREIRDLLSRFLQKHGFRASTAADGRDMRKILADARIDLIVLDVMMPGETGLQICAQLRGQGIPGPSGAGAARTPIIMLTAAGEETDRIVGLEMGADDYLPKPFNPRELLARIRAVLRRTEDGGRPVGEADTSMLLRFEGFQLDLGARRLAGPEGNDIDLSAGEFDLLAALAQRPRRVLSRDQLLDLCKGRAAQPFDRSIDVQVGRLRRKIEPDPSEPRIITTVRGGGYMFAPEVTRGGKDPARGTSDAAEGVGPPGA</sequence>
<evidence type="ECO:0000313" key="11">
    <source>
        <dbReference type="EMBL" id="MDQ7248591.1"/>
    </source>
</evidence>
<keyword evidence="3" id="KW-0805">Transcription regulation</keyword>
<keyword evidence="2" id="KW-0902">Two-component regulatory system</keyword>
<accession>A0ABU0YNL3</accession>
<dbReference type="Gene3D" id="3.40.50.2300">
    <property type="match status" value="1"/>
</dbReference>
<dbReference type="CDD" id="cd00383">
    <property type="entry name" value="trans_reg_C"/>
    <property type="match status" value="1"/>
</dbReference>
<evidence type="ECO:0000256" key="8">
    <source>
        <dbReference type="SAM" id="MobiDB-lite"/>
    </source>
</evidence>
<feature type="modified residue" description="4-aspartylphosphate" evidence="6">
    <location>
        <position position="55"/>
    </location>
</feature>
<evidence type="ECO:0000256" key="4">
    <source>
        <dbReference type="ARBA" id="ARBA00023125"/>
    </source>
</evidence>
<evidence type="ECO:0000259" key="10">
    <source>
        <dbReference type="PROSITE" id="PS51755"/>
    </source>
</evidence>
<dbReference type="Pfam" id="PF00486">
    <property type="entry name" value="Trans_reg_C"/>
    <property type="match status" value="1"/>
</dbReference>
<dbReference type="PROSITE" id="PS51755">
    <property type="entry name" value="OMPR_PHOB"/>
    <property type="match status" value="1"/>
</dbReference>